<dbReference type="SUPFAM" id="SSF54637">
    <property type="entry name" value="Thioesterase/thiol ester dehydrase-isomerase"/>
    <property type="match status" value="1"/>
</dbReference>
<dbReference type="InterPro" id="IPR029069">
    <property type="entry name" value="HotDog_dom_sf"/>
</dbReference>
<proteinExistence type="predicted"/>
<reference evidence="1 2" key="1">
    <citation type="journal article" date="2015" name="Sci. Rep.">
        <title>The genome of Leishmania panamensis: insights into genomics of the L. (Viannia) subgenus.</title>
        <authorList>
            <person name="Llanes A."/>
            <person name="Restrepo C.M."/>
            <person name="Vecchio G.D."/>
            <person name="Anguizola F.J."/>
            <person name="Lleonart R."/>
        </authorList>
    </citation>
    <scope>NUCLEOTIDE SEQUENCE [LARGE SCALE GENOMIC DNA]</scope>
    <source>
        <strain evidence="1 2">MHOM/PA/94/PSC-1</strain>
    </source>
</reference>
<dbReference type="OrthoDB" id="46529at2759"/>
<dbReference type="Proteomes" id="UP000063063">
    <property type="component" value="Chromosome 21"/>
</dbReference>
<keyword evidence="2" id="KW-1185">Reference proteome</keyword>
<dbReference type="RefSeq" id="XP_010698840.1">
    <property type="nucleotide sequence ID" value="XM_010700538.1"/>
</dbReference>
<sequence length="209" mass="23334">MASLLARQALWVPVVKHNPTFVEQVHKFLQISPITSLTAAAIGLKLEEVRVALEPDARHSDKMVASMMAFPVQISGAACDSVLEQQQRRELSFGFATSMCDSCNTIHLIERLLPASHSHVSVSIQSNCMRNLREGEKLLVVSTIDKMGKRLVYCKTDFFVEVTEPVPEEVVQRERNIKTLAELRAALMHYEKAVSGAHVKLIIAERKLS</sequence>
<organism evidence="1 2">
    <name type="scientific">Leishmania panamensis</name>
    <dbReference type="NCBI Taxonomy" id="5679"/>
    <lineage>
        <taxon>Eukaryota</taxon>
        <taxon>Discoba</taxon>
        <taxon>Euglenozoa</taxon>
        <taxon>Kinetoplastea</taxon>
        <taxon>Metakinetoplastina</taxon>
        <taxon>Trypanosomatida</taxon>
        <taxon>Trypanosomatidae</taxon>
        <taxon>Leishmaniinae</taxon>
        <taxon>Leishmania</taxon>
        <taxon>Leishmania guyanensis species complex</taxon>
    </lineage>
</organism>
<dbReference type="VEuPathDB" id="TriTrypDB:LPMP_210530"/>
<evidence type="ECO:0000313" key="2">
    <source>
        <dbReference type="Proteomes" id="UP000063063"/>
    </source>
</evidence>
<protein>
    <submittedName>
        <fullName evidence="1">Thiol ester dehydrase-isomerase, putative</fullName>
    </submittedName>
</protein>
<dbReference type="EMBL" id="CP009390">
    <property type="protein sequence ID" value="AIN98133.1"/>
    <property type="molecule type" value="Genomic_DNA"/>
</dbReference>
<name>A0A088RQB0_LEIPA</name>
<accession>A0A088RQB0</accession>
<evidence type="ECO:0000313" key="1">
    <source>
        <dbReference type="EMBL" id="AIN98133.1"/>
    </source>
</evidence>
<dbReference type="VEuPathDB" id="TriTrypDB:LPAL13_210009800"/>
<dbReference type="Gene3D" id="3.10.129.10">
    <property type="entry name" value="Hotdog Thioesterase"/>
    <property type="match status" value="1"/>
</dbReference>
<dbReference type="AlphaFoldDB" id="A0A088RQB0"/>
<dbReference type="KEGG" id="lpan:LPMP_210530"/>
<dbReference type="eggNOG" id="ENOG502S4W6">
    <property type="taxonomic scope" value="Eukaryota"/>
</dbReference>
<dbReference type="GeneID" id="22574875"/>
<gene>
    <name evidence="1" type="ORF">LPMP_210530</name>
</gene>